<dbReference type="InterPro" id="IPR035979">
    <property type="entry name" value="RBD_domain_sf"/>
</dbReference>
<dbReference type="InterPro" id="IPR012677">
    <property type="entry name" value="Nucleotide-bd_a/b_plait_sf"/>
</dbReference>
<feature type="region of interest" description="Disordered" evidence="4">
    <location>
        <begin position="1"/>
        <end position="41"/>
    </location>
</feature>
<evidence type="ECO:0000313" key="7">
    <source>
        <dbReference type="RefSeq" id="XP_058980753.1"/>
    </source>
</evidence>
<feature type="compositionally biased region" description="Low complexity" evidence="4">
    <location>
        <begin position="15"/>
        <end position="37"/>
    </location>
</feature>
<keyword evidence="2 3" id="KW-0694">RNA-binding</keyword>
<protein>
    <submittedName>
        <fullName evidence="7">CUGBP Elav-like family member 2 isoform X3</fullName>
    </submittedName>
</protein>
<dbReference type="PROSITE" id="PS50102">
    <property type="entry name" value="RRM"/>
    <property type="match status" value="3"/>
</dbReference>
<evidence type="ECO:0000256" key="2">
    <source>
        <dbReference type="ARBA" id="ARBA00022884"/>
    </source>
</evidence>
<organism evidence="6 7">
    <name type="scientific">Musca domestica</name>
    <name type="common">House fly</name>
    <dbReference type="NCBI Taxonomy" id="7370"/>
    <lineage>
        <taxon>Eukaryota</taxon>
        <taxon>Metazoa</taxon>
        <taxon>Ecdysozoa</taxon>
        <taxon>Arthropoda</taxon>
        <taxon>Hexapoda</taxon>
        <taxon>Insecta</taxon>
        <taxon>Pterygota</taxon>
        <taxon>Neoptera</taxon>
        <taxon>Endopterygota</taxon>
        <taxon>Diptera</taxon>
        <taxon>Brachycera</taxon>
        <taxon>Muscomorpha</taxon>
        <taxon>Muscoidea</taxon>
        <taxon>Muscidae</taxon>
        <taxon>Musca</taxon>
    </lineage>
</organism>
<feature type="region of interest" description="Disordered" evidence="4">
    <location>
        <begin position="189"/>
        <end position="208"/>
    </location>
</feature>
<feature type="compositionally biased region" description="Polar residues" evidence="4">
    <location>
        <begin position="327"/>
        <end position="341"/>
    </location>
</feature>
<evidence type="ECO:0000256" key="4">
    <source>
        <dbReference type="SAM" id="MobiDB-lite"/>
    </source>
</evidence>
<keyword evidence="6" id="KW-1185">Reference proteome</keyword>
<dbReference type="InterPro" id="IPR000504">
    <property type="entry name" value="RRM_dom"/>
</dbReference>
<evidence type="ECO:0000313" key="6">
    <source>
        <dbReference type="Proteomes" id="UP001652621"/>
    </source>
</evidence>
<feature type="domain" description="RRM" evidence="5">
    <location>
        <begin position="485"/>
        <end position="565"/>
    </location>
</feature>
<evidence type="ECO:0000259" key="5">
    <source>
        <dbReference type="PROSITE" id="PS50102"/>
    </source>
</evidence>
<proteinExistence type="predicted"/>
<name>A0ABM3V4U2_MUSDO</name>
<sequence>MLQSMKLRTDQLSDANSNNSSSNNVNSASNTNSNTNAGVVMVDNGLGTTTATLNPSQLYTATNSNNNSGTLSAPVARIVATPGAAALATAHANGLGVVVYANNTNNTNSASNNNNIIGNGDSNVGGIGVGINNNNKHMMMVNNNHLNNLQQQHPLHQQLHQYQTKYLETAIAAETTASAATINSTKVTTSSKTFHPYSRPPPPTAATAAASAAATPALCLSSFGYATQINSNIGNLKTNSATAVETATNNNSANNNNNNSSSNTNTSPASSGLLTFPVPPTTSSSTTELSSQFPTATQTSSGTLLASSNNNNNNSIEHQQHHHQSSETNPNALPTTMTSGSAVGGNTDDGHTNAENIDSKPESTNDSLALVPFTPMECSDMSTATDEFSKDQPDPDTIKMFVGQVPKAWDETKLRGLFEQYGRVHTLNVLRDKVTMMSRGCCFVTYYTRKAALKAQDALHNIKTLDGMHHPIQMKPADSENRNERKLFVGMLNKKYNEADVRQLFTGHGTIEECTVLRDQNGQSKGCAFVTFDTKQHAIGAIKALHHSQTMEGCSAPLVVKFADTQKEKDQKKLQQLQVGLCGITALTTPTAAAPRAVLGALTAAAPATPALSSATQLVSATPVAAAVSVATAPRPIASLATISAAPASLPVSAAAAGGASAGAALIPTSTASMFVPTPTSATQPVSPYLTTADGMLPNSAAAAQMQIFQQLQAYGLQPAHYLQGTGADALTSQYAPTLNPLTNGAYAAATAPLAATALQAAAAGVAGKQIEGPDGSNLFIYHLPQEFNDTDLASTFLPFGNVLSAKVFIDKQTNLSKCFGFVSYDNPHSAGAAIQAMHGFQIGTKRLKVQLKRSKDAAKPY</sequence>
<evidence type="ECO:0000256" key="3">
    <source>
        <dbReference type="PROSITE-ProRule" id="PRU00176"/>
    </source>
</evidence>
<feature type="domain" description="RRM" evidence="5">
    <location>
        <begin position="777"/>
        <end position="855"/>
    </location>
</feature>
<dbReference type="Proteomes" id="UP001652621">
    <property type="component" value="Unplaced"/>
</dbReference>
<reference evidence="7" key="1">
    <citation type="submission" date="2025-08" db="UniProtKB">
        <authorList>
            <consortium name="RefSeq"/>
        </authorList>
    </citation>
    <scope>IDENTIFICATION</scope>
    <source>
        <strain evidence="7">Aabys</strain>
        <tissue evidence="7">Whole body</tissue>
    </source>
</reference>
<feature type="compositionally biased region" description="Low complexity" evidence="4">
    <location>
        <begin position="248"/>
        <end position="291"/>
    </location>
</feature>
<feature type="compositionally biased region" description="Basic and acidic residues" evidence="4">
    <location>
        <begin position="348"/>
        <end position="363"/>
    </location>
</feature>
<evidence type="ECO:0000256" key="1">
    <source>
        <dbReference type="ARBA" id="ARBA00022737"/>
    </source>
</evidence>
<feature type="domain" description="RRM" evidence="5">
    <location>
        <begin position="398"/>
        <end position="479"/>
    </location>
</feature>
<dbReference type="PANTHER" id="PTHR24012">
    <property type="entry name" value="RNA BINDING PROTEIN"/>
    <property type="match status" value="1"/>
</dbReference>
<gene>
    <name evidence="7" type="primary">LOC101894539</name>
</gene>
<keyword evidence="1" id="KW-0677">Repeat</keyword>
<feature type="compositionally biased region" description="Polar residues" evidence="4">
    <location>
        <begin position="292"/>
        <end position="306"/>
    </location>
</feature>
<dbReference type="RefSeq" id="XP_058980753.1">
    <property type="nucleotide sequence ID" value="XM_059124770.1"/>
</dbReference>
<dbReference type="GeneID" id="101894539"/>
<dbReference type="SMART" id="SM00360">
    <property type="entry name" value="RRM"/>
    <property type="match status" value="3"/>
</dbReference>
<dbReference type="Gene3D" id="3.30.70.330">
    <property type="match status" value="3"/>
</dbReference>
<feature type="region of interest" description="Disordered" evidence="4">
    <location>
        <begin position="248"/>
        <end position="366"/>
    </location>
</feature>
<dbReference type="SUPFAM" id="SSF54928">
    <property type="entry name" value="RNA-binding domain, RBD"/>
    <property type="match status" value="2"/>
</dbReference>
<accession>A0ABM3V4U2</accession>
<dbReference type="Pfam" id="PF00076">
    <property type="entry name" value="RRM_1"/>
    <property type="match status" value="3"/>
</dbReference>
<feature type="compositionally biased region" description="Low complexity" evidence="4">
    <location>
        <begin position="307"/>
        <end position="317"/>
    </location>
</feature>